<gene>
    <name evidence="2" type="ORF">J0895_23195</name>
</gene>
<name>A0ABS3FXR5_9CYAN</name>
<dbReference type="EMBL" id="JAFLQW010000609">
    <property type="protein sequence ID" value="MBO0351935.1"/>
    <property type="molecule type" value="Genomic_DNA"/>
</dbReference>
<dbReference type="RefSeq" id="WP_207090362.1">
    <property type="nucleotide sequence ID" value="NZ_JAFLQW010000609.1"/>
</dbReference>
<keyword evidence="3" id="KW-1185">Reference proteome</keyword>
<evidence type="ECO:0000256" key="1">
    <source>
        <dbReference type="SAM" id="MobiDB-lite"/>
    </source>
</evidence>
<protein>
    <submittedName>
        <fullName evidence="2">Uncharacterized protein</fullName>
    </submittedName>
</protein>
<feature type="region of interest" description="Disordered" evidence="1">
    <location>
        <begin position="1"/>
        <end position="56"/>
    </location>
</feature>
<evidence type="ECO:0000313" key="3">
    <source>
        <dbReference type="Proteomes" id="UP000664844"/>
    </source>
</evidence>
<sequence length="56" mass="6619">MAKRRNPKKEKAQRNKAYARQFRKPTNSGRFFKNRNSNMSGNRDENSENNTEGEDN</sequence>
<organism evidence="2 3">
    <name type="scientific">Phormidium pseudopriestleyi FRX01</name>
    <dbReference type="NCBI Taxonomy" id="1759528"/>
    <lineage>
        <taxon>Bacteria</taxon>
        <taxon>Bacillati</taxon>
        <taxon>Cyanobacteriota</taxon>
        <taxon>Cyanophyceae</taxon>
        <taxon>Oscillatoriophycideae</taxon>
        <taxon>Oscillatoriales</taxon>
        <taxon>Oscillatoriaceae</taxon>
        <taxon>Phormidium</taxon>
    </lineage>
</organism>
<comment type="caution">
    <text evidence="2">The sequence shown here is derived from an EMBL/GenBank/DDBJ whole genome shotgun (WGS) entry which is preliminary data.</text>
</comment>
<evidence type="ECO:0000313" key="2">
    <source>
        <dbReference type="EMBL" id="MBO0351935.1"/>
    </source>
</evidence>
<accession>A0ABS3FXR5</accession>
<proteinExistence type="predicted"/>
<feature type="compositionally biased region" description="Polar residues" evidence="1">
    <location>
        <begin position="24"/>
        <end position="41"/>
    </location>
</feature>
<dbReference type="Proteomes" id="UP000664844">
    <property type="component" value="Unassembled WGS sequence"/>
</dbReference>
<reference evidence="2 3" key="1">
    <citation type="submission" date="2021-03" db="EMBL/GenBank/DDBJ databases">
        <title>Metabolic Capacity of the Antarctic Cyanobacterium Phormidium pseudopriestleyi that Sustains Oxygenic Photosynthesis in the Presence of Hydrogen Sulfide.</title>
        <authorList>
            <person name="Lumian J.E."/>
            <person name="Jungblut A.D."/>
            <person name="Dillon M.L."/>
            <person name="Hawes I."/>
            <person name="Doran P.T."/>
            <person name="Mackey T.J."/>
            <person name="Dick G.J."/>
            <person name="Grettenberger C.L."/>
            <person name="Sumner D.Y."/>
        </authorList>
    </citation>
    <scope>NUCLEOTIDE SEQUENCE [LARGE SCALE GENOMIC DNA]</scope>
    <source>
        <strain evidence="2 3">FRX01</strain>
    </source>
</reference>